<dbReference type="Proteomes" id="UP000028605">
    <property type="component" value="Unassembled WGS sequence"/>
</dbReference>
<proteinExistence type="predicted"/>
<name>A0ABD3ZMG5_HAFAL</name>
<organism evidence="2 3">
    <name type="scientific">Hafnia alvei ATCC 13337</name>
    <dbReference type="NCBI Taxonomy" id="910996"/>
    <lineage>
        <taxon>Bacteria</taxon>
        <taxon>Pseudomonadati</taxon>
        <taxon>Pseudomonadota</taxon>
        <taxon>Gammaproteobacteria</taxon>
        <taxon>Enterobacterales</taxon>
        <taxon>Hafniaceae</taxon>
        <taxon>Hafnia</taxon>
    </lineage>
</organism>
<feature type="compositionally biased region" description="Basic and acidic residues" evidence="1">
    <location>
        <begin position="37"/>
        <end position="50"/>
    </location>
</feature>
<dbReference type="EMBL" id="JMPK01000003">
    <property type="protein sequence ID" value="KFC91076.1"/>
    <property type="molecule type" value="Genomic_DNA"/>
</dbReference>
<dbReference type="AlphaFoldDB" id="A0ABD3ZMG5"/>
<protein>
    <submittedName>
        <fullName evidence="2">Uncharacterized protein</fullName>
    </submittedName>
</protein>
<sequence>MNEKDVVNLYRSLSQCCDSFMQDRAKFHQQQPVTRNAQRERELRECMRNR</sequence>
<gene>
    <name evidence="2" type="ORF">GHAL_0074</name>
</gene>
<reference evidence="3" key="1">
    <citation type="submission" date="2014-05" db="EMBL/GenBank/DDBJ databases">
        <title>ATOL: Assembling a taxonomically balanced genome-scale reconstruction of the evolutionary history of the Enterobacteriaceae.</title>
        <authorList>
            <person name="Plunkett G. III"/>
            <person name="Neeno-Eckwall E.C."/>
            <person name="Glasner J.D."/>
            <person name="Perna N.T."/>
        </authorList>
    </citation>
    <scope>NUCLEOTIDE SEQUENCE [LARGE SCALE GENOMIC DNA]</scope>
    <source>
        <strain evidence="3">ATCC 13337</strain>
    </source>
</reference>
<comment type="caution">
    <text evidence="2">The sequence shown here is derived from an EMBL/GenBank/DDBJ whole genome shotgun (WGS) entry which is preliminary data.</text>
</comment>
<dbReference type="RefSeq" id="WP_168126600.1">
    <property type="nucleotide sequence ID" value="NZ_JMPK01000003.1"/>
</dbReference>
<feature type="region of interest" description="Disordered" evidence="1">
    <location>
        <begin position="28"/>
        <end position="50"/>
    </location>
</feature>
<evidence type="ECO:0000313" key="2">
    <source>
        <dbReference type="EMBL" id="KFC91076.1"/>
    </source>
</evidence>
<evidence type="ECO:0000256" key="1">
    <source>
        <dbReference type="SAM" id="MobiDB-lite"/>
    </source>
</evidence>
<accession>A0ABD3ZMG5</accession>
<evidence type="ECO:0000313" key="3">
    <source>
        <dbReference type="Proteomes" id="UP000028605"/>
    </source>
</evidence>